<dbReference type="InterPro" id="IPR043155">
    <property type="entry name" value="VPS33_dom3b"/>
</dbReference>
<dbReference type="PANTHER" id="PTHR11679">
    <property type="entry name" value="VESICLE PROTEIN SORTING-ASSOCIATED"/>
    <property type="match status" value="1"/>
</dbReference>
<dbReference type="Gene3D" id="1.25.40.850">
    <property type="match status" value="1"/>
</dbReference>
<dbReference type="EMBL" id="NAJL01000019">
    <property type="protein sequence ID" value="TKA28143.1"/>
    <property type="molecule type" value="Genomic_DNA"/>
</dbReference>
<comment type="caution">
    <text evidence="3">The sequence shown here is derived from an EMBL/GenBank/DDBJ whole genome shotgun (WGS) entry which is preliminary data.</text>
</comment>
<dbReference type="GO" id="GO:0016192">
    <property type="term" value="P:vesicle-mediated transport"/>
    <property type="evidence" value="ECO:0007669"/>
    <property type="project" value="InterPro"/>
</dbReference>
<feature type="compositionally biased region" description="Gly residues" evidence="2">
    <location>
        <begin position="608"/>
        <end position="633"/>
    </location>
</feature>
<dbReference type="InterPro" id="IPR043154">
    <property type="entry name" value="Sec-1-like_dom1"/>
</dbReference>
<dbReference type="Gene3D" id="3.40.50.1910">
    <property type="match status" value="1"/>
</dbReference>
<organism evidence="3 4">
    <name type="scientific">Salinomyces thailandicus</name>
    <dbReference type="NCBI Taxonomy" id="706561"/>
    <lineage>
        <taxon>Eukaryota</taxon>
        <taxon>Fungi</taxon>
        <taxon>Dikarya</taxon>
        <taxon>Ascomycota</taxon>
        <taxon>Pezizomycotina</taxon>
        <taxon>Dothideomycetes</taxon>
        <taxon>Dothideomycetidae</taxon>
        <taxon>Mycosphaerellales</taxon>
        <taxon>Teratosphaeriaceae</taxon>
        <taxon>Salinomyces</taxon>
    </lineage>
</organism>
<dbReference type="Gene3D" id="3.90.830.10">
    <property type="entry name" value="Syntaxin Binding Protein 1, Chain A, domain 2"/>
    <property type="match status" value="1"/>
</dbReference>
<feature type="region of interest" description="Disordered" evidence="2">
    <location>
        <begin position="284"/>
        <end position="309"/>
    </location>
</feature>
<dbReference type="OrthoDB" id="10262287at2759"/>
<evidence type="ECO:0008006" key="5">
    <source>
        <dbReference type="Google" id="ProtNLM"/>
    </source>
</evidence>
<dbReference type="Gene3D" id="3.40.50.2060">
    <property type="match status" value="1"/>
</dbReference>
<dbReference type="InterPro" id="IPR001619">
    <property type="entry name" value="Sec1-like"/>
</dbReference>
<comment type="similarity">
    <text evidence="1">Belongs to the STXBP/unc-18/SEC1 family.</text>
</comment>
<feature type="compositionally biased region" description="Low complexity" evidence="2">
    <location>
        <begin position="284"/>
        <end position="298"/>
    </location>
</feature>
<dbReference type="InterPro" id="IPR036045">
    <property type="entry name" value="Sec1-like_sf"/>
</dbReference>
<dbReference type="Pfam" id="PF00995">
    <property type="entry name" value="Sec1"/>
    <property type="match status" value="1"/>
</dbReference>
<dbReference type="AlphaFoldDB" id="A0A4U0TZW6"/>
<evidence type="ECO:0000313" key="3">
    <source>
        <dbReference type="EMBL" id="TKA28143.1"/>
    </source>
</evidence>
<proteinExistence type="inferred from homology"/>
<sequence>MAAHPAARAIDTQAITDKARRDLLHLLESVRGKKNIVIEKSLAASVGLFVKFSTLQEYGVDKLFFLENHNVDSSQRNIVFLVRGENAKKVRTVAEQIRLVRSESKTDHEFTIIWVPRRTLVSNMILEEHGVLGEANITALDLHFIPLEPDLLSLELEDSLSDLSLRKDPTSIFASAQALMRLQKQYGLFPRVLGKGDNAEKLADLLQRMREEEDVNASSDPSNTYLTSFGLTPSAVVENLVIIDREVDFPTTLATQLTYEGLLDEVFGIANNQTEVDTSILGSAAPQGQQAQQQPSTQAGGGATAGATKRKIQLDSSDKLYPAIRDANFAIIGPLLNRTARRLQGEQQSIKNTEQSITDLRTAVAKLPAYQAEQAALKIHTSLAEEVAKFTGSETFRKTLEVEQNLLIGSDPGPLHDLIEELIARDTPLRTVLRLLCLEACLHNGLRSRDLDSFKRQILQAYGYQHALTLANLEKMSLLFSREAHRGFLNPIAGSAGQTATDWNALRKGLALWVDDVREDEPVDVAYVFSGWAPLSVRLVQAVLLKGSLQVLVNPSRNNGLAPPLAMGGSAGWKGFEDVLARLRGATVDLVQEGSDVEASQARRALRGGSGGGGGGGGGGAGGGSGNGSGAGREGPKTTLVFFLGGVTYAEIAALRFVGRQLEKGGEGRKLVVCTTGIVGGRKVVDIAVEKRGFGG</sequence>
<protein>
    <recommendedName>
        <fullName evidence="5">Sec1-like protein</fullName>
    </recommendedName>
</protein>
<dbReference type="SUPFAM" id="SSF56815">
    <property type="entry name" value="Sec1/munc18-like (SM) proteins"/>
    <property type="match status" value="1"/>
</dbReference>
<gene>
    <name evidence="3" type="ORF">B0A50_04114</name>
</gene>
<dbReference type="Proteomes" id="UP000308549">
    <property type="component" value="Unassembled WGS sequence"/>
</dbReference>
<evidence type="ECO:0000256" key="2">
    <source>
        <dbReference type="SAM" id="MobiDB-lite"/>
    </source>
</evidence>
<name>A0A4U0TZW6_9PEZI</name>
<keyword evidence="4" id="KW-1185">Reference proteome</keyword>
<dbReference type="InterPro" id="IPR027482">
    <property type="entry name" value="Sec1-like_dom2"/>
</dbReference>
<reference evidence="3 4" key="1">
    <citation type="submission" date="2017-03" db="EMBL/GenBank/DDBJ databases">
        <title>Genomes of endolithic fungi from Antarctica.</title>
        <authorList>
            <person name="Coleine C."/>
            <person name="Masonjones S."/>
            <person name="Stajich J.E."/>
        </authorList>
    </citation>
    <scope>NUCLEOTIDE SEQUENCE [LARGE SCALE GENOMIC DNA]</scope>
    <source>
        <strain evidence="3 4">CCFEE 6315</strain>
    </source>
</reference>
<evidence type="ECO:0000313" key="4">
    <source>
        <dbReference type="Proteomes" id="UP000308549"/>
    </source>
</evidence>
<dbReference type="InterPro" id="IPR043127">
    <property type="entry name" value="Sec-1-like_dom3a"/>
</dbReference>
<accession>A0A4U0TZW6</accession>
<evidence type="ECO:0000256" key="1">
    <source>
        <dbReference type="ARBA" id="ARBA00009884"/>
    </source>
</evidence>
<feature type="region of interest" description="Disordered" evidence="2">
    <location>
        <begin position="605"/>
        <end position="633"/>
    </location>
</feature>